<dbReference type="RefSeq" id="WP_305011004.1">
    <property type="nucleotide sequence ID" value="NZ_JAUQSX010000003.1"/>
</dbReference>
<dbReference type="Pfam" id="PF01381">
    <property type="entry name" value="HTH_3"/>
    <property type="match status" value="1"/>
</dbReference>
<gene>
    <name evidence="4" type="ORF">Q5H92_08115</name>
</gene>
<dbReference type="PROSITE" id="PS50943">
    <property type="entry name" value="HTH_CROC1"/>
    <property type="match status" value="1"/>
</dbReference>
<dbReference type="InterPro" id="IPR039418">
    <property type="entry name" value="LexA-like"/>
</dbReference>
<dbReference type="InterPro" id="IPR001387">
    <property type="entry name" value="Cro/C1-type_HTH"/>
</dbReference>
<dbReference type="InterPro" id="IPR010982">
    <property type="entry name" value="Lambda_DNA-bd_dom_sf"/>
</dbReference>
<evidence type="ECO:0000256" key="2">
    <source>
        <dbReference type="SAM" id="MobiDB-lite"/>
    </source>
</evidence>
<feature type="region of interest" description="Disordered" evidence="2">
    <location>
        <begin position="78"/>
        <end position="98"/>
    </location>
</feature>
<name>A0ABT9A903_9BACT</name>
<dbReference type="Pfam" id="PF00717">
    <property type="entry name" value="Peptidase_S24"/>
    <property type="match status" value="1"/>
</dbReference>
<dbReference type="Gene3D" id="1.10.260.40">
    <property type="entry name" value="lambda repressor-like DNA-binding domains"/>
    <property type="match status" value="1"/>
</dbReference>
<protein>
    <submittedName>
        <fullName evidence="4">Helix-turn-helix domain-containing protein</fullName>
    </submittedName>
</protein>
<reference evidence="4" key="1">
    <citation type="submission" date="2023-07" db="EMBL/GenBank/DDBJ databases">
        <authorList>
            <person name="Kim M.K."/>
        </authorList>
    </citation>
    <scope>NUCLEOTIDE SEQUENCE</scope>
    <source>
        <strain evidence="4">M29</strain>
    </source>
</reference>
<dbReference type="PANTHER" id="PTHR46558">
    <property type="entry name" value="TRACRIPTIONAL REGULATORY PROTEIN-RELATED-RELATED"/>
    <property type="match status" value="1"/>
</dbReference>
<evidence type="ECO:0000259" key="3">
    <source>
        <dbReference type="PROSITE" id="PS50943"/>
    </source>
</evidence>
<dbReference type="CDD" id="cd06529">
    <property type="entry name" value="S24_LexA-like"/>
    <property type="match status" value="1"/>
</dbReference>
<evidence type="ECO:0000313" key="4">
    <source>
        <dbReference type="EMBL" id="MDO7846316.1"/>
    </source>
</evidence>
<evidence type="ECO:0000313" key="5">
    <source>
        <dbReference type="Proteomes" id="UP001167796"/>
    </source>
</evidence>
<evidence type="ECO:0000256" key="1">
    <source>
        <dbReference type="ARBA" id="ARBA00023125"/>
    </source>
</evidence>
<dbReference type="SUPFAM" id="SSF47413">
    <property type="entry name" value="lambda repressor-like DNA-binding domains"/>
    <property type="match status" value="1"/>
</dbReference>
<keyword evidence="1" id="KW-0238">DNA-binding</keyword>
<dbReference type="Proteomes" id="UP001167796">
    <property type="component" value="Unassembled WGS sequence"/>
</dbReference>
<dbReference type="PANTHER" id="PTHR46558:SF14">
    <property type="entry name" value="HTH-TYPE TRANSCRIPTIONAL REGULATOR ANSR"/>
    <property type="match status" value="1"/>
</dbReference>
<dbReference type="InterPro" id="IPR015927">
    <property type="entry name" value="Peptidase_S24_S26A/B/C"/>
</dbReference>
<dbReference type="CDD" id="cd00093">
    <property type="entry name" value="HTH_XRE"/>
    <property type="match status" value="1"/>
</dbReference>
<dbReference type="Gene3D" id="2.10.109.10">
    <property type="entry name" value="Umud Fragment, subunit A"/>
    <property type="match status" value="1"/>
</dbReference>
<dbReference type="SMART" id="SM00530">
    <property type="entry name" value="HTH_XRE"/>
    <property type="match status" value="1"/>
</dbReference>
<comment type="caution">
    <text evidence="4">The sequence shown here is derived from an EMBL/GenBank/DDBJ whole genome shotgun (WGS) entry which is preliminary data.</text>
</comment>
<organism evidence="4 5">
    <name type="scientific">Hymenobacter mellowenesis</name>
    <dbReference type="NCBI Taxonomy" id="3063995"/>
    <lineage>
        <taxon>Bacteria</taxon>
        <taxon>Pseudomonadati</taxon>
        <taxon>Bacteroidota</taxon>
        <taxon>Cytophagia</taxon>
        <taxon>Cytophagales</taxon>
        <taxon>Hymenobacteraceae</taxon>
        <taxon>Hymenobacter</taxon>
    </lineage>
</organism>
<dbReference type="EMBL" id="JAUQSX010000003">
    <property type="protein sequence ID" value="MDO7846316.1"/>
    <property type="molecule type" value="Genomic_DNA"/>
</dbReference>
<feature type="domain" description="HTH cro/C1-type" evidence="3">
    <location>
        <begin position="6"/>
        <end position="60"/>
    </location>
</feature>
<dbReference type="InterPro" id="IPR036286">
    <property type="entry name" value="LexA/Signal_pep-like_sf"/>
</dbReference>
<keyword evidence="5" id="KW-1185">Reference proteome</keyword>
<sequence>MINTNLKFCRRELALTQAQMADKLGIKRSLVGAYEEGRAEPRLATLVNMARLFGITLDQLVTTDFSKKKNAKIIGTAPAPEASAEADDQPEPPTPAGGKLRVLAFTVDQDQNENIELVPQKAAAGYLNGYADREYLEVLPKFRLPMLSNTGTYRAFEIAGDSMLPIASGTVIVGRYVEDWASIKDGTPCIVVSARDGIVFKRVFNKMRSGAMFVLHSDNPHFSPYDVKVDDVLEIWEAKSYISSTFPIAELSLERVASLVLDLQQQVALLKKA</sequence>
<dbReference type="SUPFAM" id="SSF51306">
    <property type="entry name" value="LexA/Signal peptidase"/>
    <property type="match status" value="1"/>
</dbReference>
<proteinExistence type="predicted"/>
<accession>A0ABT9A903</accession>